<evidence type="ECO:0000259" key="10">
    <source>
        <dbReference type="PROSITE" id="PS51192"/>
    </source>
</evidence>
<dbReference type="Pfam" id="PF04851">
    <property type="entry name" value="ResIII"/>
    <property type="match status" value="1"/>
</dbReference>
<dbReference type="Pfam" id="PF18019">
    <property type="entry name" value="Cas3_HD"/>
    <property type="match status" value="1"/>
</dbReference>
<dbReference type="NCBIfam" id="TIGR01596">
    <property type="entry name" value="cas3_HD"/>
    <property type="match status" value="1"/>
</dbReference>
<dbReference type="InterPro" id="IPR038257">
    <property type="entry name" value="CRISPR-assoc_Cas3_HD_sf"/>
</dbReference>
<dbReference type="GO" id="GO:0003677">
    <property type="term" value="F:DNA binding"/>
    <property type="evidence" value="ECO:0007669"/>
    <property type="project" value="InterPro"/>
</dbReference>
<dbReference type="SMART" id="SM00487">
    <property type="entry name" value="DEXDc"/>
    <property type="match status" value="1"/>
</dbReference>
<dbReference type="InterPro" id="IPR050547">
    <property type="entry name" value="DEAD_box_RNA_helicases"/>
</dbReference>
<comment type="similarity">
    <text evidence="2">In the central section; belongs to the CRISPR-associated helicase Cas3 family.</text>
</comment>
<evidence type="ECO:0000256" key="8">
    <source>
        <dbReference type="ARBA" id="ARBA00022840"/>
    </source>
</evidence>
<gene>
    <name evidence="12" type="ORF">M997_2551</name>
</gene>
<keyword evidence="5" id="KW-0547">Nucleotide-binding</keyword>
<dbReference type="GO" id="GO:0016787">
    <property type="term" value="F:hydrolase activity"/>
    <property type="evidence" value="ECO:0007669"/>
    <property type="project" value="UniProtKB-KW"/>
</dbReference>
<keyword evidence="8" id="KW-0067">ATP-binding</keyword>
<evidence type="ECO:0000313" key="13">
    <source>
        <dbReference type="Proteomes" id="UP000078250"/>
    </source>
</evidence>
<name>A0AAJ3HR05_PROHU</name>
<evidence type="ECO:0000256" key="1">
    <source>
        <dbReference type="ARBA" id="ARBA00006847"/>
    </source>
</evidence>
<dbReference type="AlphaFoldDB" id="A0AAJ3HR05"/>
<dbReference type="GO" id="GO:0051607">
    <property type="term" value="P:defense response to virus"/>
    <property type="evidence" value="ECO:0007669"/>
    <property type="project" value="UniProtKB-KW"/>
</dbReference>
<dbReference type="InterPro" id="IPR027417">
    <property type="entry name" value="P-loop_NTPase"/>
</dbReference>
<dbReference type="RefSeq" id="WP_064720488.1">
    <property type="nucleotide sequence ID" value="NZ_LXEV01000029.1"/>
</dbReference>
<evidence type="ECO:0000256" key="4">
    <source>
        <dbReference type="ARBA" id="ARBA00022723"/>
    </source>
</evidence>
<dbReference type="NCBIfam" id="TIGR01587">
    <property type="entry name" value="cas3_core"/>
    <property type="match status" value="1"/>
</dbReference>
<keyword evidence="7" id="KW-0347">Helicase</keyword>
<organism evidence="12 13">
    <name type="scientific">Proteus hauseri ATCC 700826</name>
    <dbReference type="NCBI Taxonomy" id="1354271"/>
    <lineage>
        <taxon>Bacteria</taxon>
        <taxon>Pseudomonadati</taxon>
        <taxon>Pseudomonadota</taxon>
        <taxon>Gammaproteobacteria</taxon>
        <taxon>Enterobacterales</taxon>
        <taxon>Morganellaceae</taxon>
        <taxon>Proteus</taxon>
    </lineage>
</organism>
<dbReference type="PANTHER" id="PTHR47963">
    <property type="entry name" value="DEAD-BOX ATP-DEPENDENT RNA HELICASE 47, MITOCHONDRIAL"/>
    <property type="match status" value="1"/>
</dbReference>
<feature type="domain" description="Helicase ATP-binding" evidence="10">
    <location>
        <begin position="288"/>
        <end position="497"/>
    </location>
</feature>
<dbReference type="EC" id="3.-.-.-" evidence="12"/>
<dbReference type="SMART" id="SM00490">
    <property type="entry name" value="HELICc"/>
    <property type="match status" value="1"/>
</dbReference>
<comment type="similarity">
    <text evidence="1">In the N-terminal section; belongs to the CRISPR-associated nuclease Cas3-HD family.</text>
</comment>
<keyword evidence="3" id="KW-0540">Nuclease</keyword>
<dbReference type="PROSITE" id="PS51192">
    <property type="entry name" value="HELICASE_ATP_BIND_1"/>
    <property type="match status" value="1"/>
</dbReference>
<dbReference type="PROSITE" id="PS51643">
    <property type="entry name" value="HD_CAS3"/>
    <property type="match status" value="1"/>
</dbReference>
<evidence type="ECO:0000256" key="7">
    <source>
        <dbReference type="ARBA" id="ARBA00022806"/>
    </source>
</evidence>
<protein>
    <submittedName>
        <fullName evidence="12">CRISPR-associated Cas3 family helicase</fullName>
        <ecNumber evidence="12">3.-.-.-</ecNumber>
    </submittedName>
</protein>
<dbReference type="GO" id="GO:0046872">
    <property type="term" value="F:metal ion binding"/>
    <property type="evidence" value="ECO:0007669"/>
    <property type="project" value="UniProtKB-KW"/>
</dbReference>
<dbReference type="GO" id="GO:0005524">
    <property type="term" value="F:ATP binding"/>
    <property type="evidence" value="ECO:0007669"/>
    <property type="project" value="UniProtKB-KW"/>
</dbReference>
<dbReference type="InterPro" id="IPR001650">
    <property type="entry name" value="Helicase_C-like"/>
</dbReference>
<sequence>MNTDYYNYWGKFKSDNNNEYYHLLPYHSLDVAAVGAILFSADTKIVKDIANFLQISPKSFSKLFLLILSLHDIGKFSSSFQYINQNIIDKNQVPESRFSYDGKNYRHDRLGYYFWKKIEQTIFSLIIPDRDYNQRKLSKGFLVIIETVLGHHGKPINTNDIDYMENFIHKNNEIAAVNFSYDVFTLFNPNISAELFYNKEWMGRLKQISWLLAGMATLSDWVGSNNEYFPYYKNKMPLSEYWRLTLKNAEKAILSSGFNRNYQISPFISVEHHFGYKPTPLQQWAEKVPINEHPQLFILEDTTGAGKTEAALTLAHRLMEADAADGFYFGLPTMATSNAMFSRIVNYYTNIFDKNSQAPSIVLAHGASIMNEQFTSIIRDGNEQYNSKDNTASAQCYQWLSDSRKKALLATIGVGTLDQALLAMLPRRHQSLRLLGLNRKVIIFDEIHSADEFMFEIIEHLLSAHLYQGGSVILLTATLSLKQRQRIINSWFDALNQPPQMIQSKNFPLATHLTYFPEVKKMEYPLESRKEVSRKVKVEIINEEQDCIHIIINAIKNGNCVVWIRNTVNDAIKAYHDINKILPENRDNCLLFHSRFTLQDRKIREAQVLNIFGKLSTAKQRKGAVLIATQVFQESLDADADIMISDICPIDDLIQRSGRLHRHTRTVTGDYTPTGQDKRTAPILYLHAPLFTNDPPSNWLSQRFSSTEAVYRSPGRLWLTLKSLIQLGEIKMPQQARQLIESVYSDNAYDQIPQSLIRQENNNLGEQKAKIVKAKIQLLKLNKGYSEESSEFWTEDHYDISTRYSDIEIANILLLKKVENNYIPWVEDTHFSIALSTVKIAKHKYADKLATVTENIKEKINNQYPQTRYLQLWIPEEDTHYQYDPLIGFSERQELS</sequence>
<evidence type="ECO:0000256" key="6">
    <source>
        <dbReference type="ARBA" id="ARBA00022801"/>
    </source>
</evidence>
<keyword evidence="4" id="KW-0479">Metal-binding</keyword>
<dbReference type="GO" id="GO:0004518">
    <property type="term" value="F:nuclease activity"/>
    <property type="evidence" value="ECO:0007669"/>
    <property type="project" value="UniProtKB-KW"/>
</dbReference>
<dbReference type="EMBL" id="LXEV01000029">
    <property type="protein sequence ID" value="OAT45919.1"/>
    <property type="molecule type" value="Genomic_DNA"/>
</dbReference>
<keyword evidence="6 12" id="KW-0378">Hydrolase</keyword>
<dbReference type="Gene3D" id="1.10.3210.30">
    <property type="match status" value="1"/>
</dbReference>
<dbReference type="InterPro" id="IPR006483">
    <property type="entry name" value="CRISPR-assoc_Cas3_HD"/>
</dbReference>
<dbReference type="InterPro" id="IPR006935">
    <property type="entry name" value="Helicase/UvrB_N"/>
</dbReference>
<keyword evidence="9" id="KW-0051">Antiviral defense</keyword>
<proteinExistence type="inferred from homology"/>
<evidence type="ECO:0000313" key="12">
    <source>
        <dbReference type="EMBL" id="OAT45919.1"/>
    </source>
</evidence>
<dbReference type="CDD" id="cd09641">
    <property type="entry name" value="Cas3''_I"/>
    <property type="match status" value="1"/>
</dbReference>
<comment type="caution">
    <text evidence="12">The sequence shown here is derived from an EMBL/GenBank/DDBJ whole genome shotgun (WGS) entry which is preliminary data.</text>
</comment>
<evidence type="ECO:0000256" key="3">
    <source>
        <dbReference type="ARBA" id="ARBA00022722"/>
    </source>
</evidence>
<dbReference type="GO" id="GO:0003724">
    <property type="term" value="F:RNA helicase activity"/>
    <property type="evidence" value="ECO:0007669"/>
    <property type="project" value="TreeGrafter"/>
</dbReference>
<dbReference type="InterPro" id="IPR006474">
    <property type="entry name" value="Helicase_Cas3_CRISPR-ass_core"/>
</dbReference>
<evidence type="ECO:0000256" key="9">
    <source>
        <dbReference type="ARBA" id="ARBA00023118"/>
    </source>
</evidence>
<evidence type="ECO:0000259" key="11">
    <source>
        <dbReference type="PROSITE" id="PS51643"/>
    </source>
</evidence>
<evidence type="ECO:0000256" key="2">
    <source>
        <dbReference type="ARBA" id="ARBA00009046"/>
    </source>
</evidence>
<dbReference type="SUPFAM" id="SSF52540">
    <property type="entry name" value="P-loop containing nucleoside triphosphate hydrolases"/>
    <property type="match status" value="1"/>
</dbReference>
<dbReference type="InterPro" id="IPR054712">
    <property type="entry name" value="Cas3-like_dom"/>
</dbReference>
<dbReference type="PANTHER" id="PTHR47963:SF9">
    <property type="entry name" value="CRISPR-ASSOCIATED ENDONUCLEASE_HELICASE CAS3"/>
    <property type="match status" value="1"/>
</dbReference>
<dbReference type="Proteomes" id="UP000078250">
    <property type="component" value="Unassembled WGS sequence"/>
</dbReference>
<dbReference type="Gene3D" id="3.40.50.300">
    <property type="entry name" value="P-loop containing nucleotide triphosphate hydrolases"/>
    <property type="match status" value="2"/>
</dbReference>
<evidence type="ECO:0000256" key="5">
    <source>
        <dbReference type="ARBA" id="ARBA00022741"/>
    </source>
</evidence>
<reference evidence="12 13" key="1">
    <citation type="submission" date="2016-04" db="EMBL/GenBank/DDBJ databases">
        <title>ATOL: Assembling a taxonomically balanced genome-scale reconstruction of the evolutionary history of the Enterobacteriaceae.</title>
        <authorList>
            <person name="Plunkett G.III."/>
            <person name="Neeno-Eckwall E.C."/>
            <person name="Glasner J.D."/>
            <person name="Perna N.T."/>
        </authorList>
    </citation>
    <scope>NUCLEOTIDE SEQUENCE [LARGE SCALE GENOMIC DNA]</scope>
    <source>
        <strain evidence="12 13">ATCC 700826</strain>
    </source>
</reference>
<dbReference type="GO" id="GO:0003723">
    <property type="term" value="F:RNA binding"/>
    <property type="evidence" value="ECO:0007669"/>
    <property type="project" value="TreeGrafter"/>
</dbReference>
<dbReference type="InterPro" id="IPR014001">
    <property type="entry name" value="Helicase_ATP-bd"/>
</dbReference>
<keyword evidence="13" id="KW-1185">Reference proteome</keyword>
<accession>A0AAJ3HR05</accession>
<dbReference type="Pfam" id="PF22590">
    <property type="entry name" value="Cas3-like_C_2"/>
    <property type="match status" value="1"/>
</dbReference>
<feature type="domain" description="HD Cas3-type" evidence="11">
    <location>
        <begin position="17"/>
        <end position="222"/>
    </location>
</feature>